<protein>
    <submittedName>
        <fullName evidence="1">Uncharacterized protein</fullName>
    </submittedName>
</protein>
<organism evidence="1">
    <name type="scientific">Magallana gigas</name>
    <name type="common">Pacific oyster</name>
    <name type="synonym">Crassostrea gigas</name>
    <dbReference type="NCBI Taxonomy" id="29159"/>
    <lineage>
        <taxon>Eukaryota</taxon>
        <taxon>Metazoa</taxon>
        <taxon>Spiralia</taxon>
        <taxon>Lophotrochozoa</taxon>
        <taxon>Mollusca</taxon>
        <taxon>Bivalvia</taxon>
        <taxon>Autobranchia</taxon>
        <taxon>Pteriomorphia</taxon>
        <taxon>Ostreida</taxon>
        <taxon>Ostreoidea</taxon>
        <taxon>Ostreidae</taxon>
        <taxon>Magallana</taxon>
    </lineage>
</organism>
<reference evidence="1" key="1">
    <citation type="journal article" date="2012" name="Nature">
        <title>The oyster genome reveals stress adaptation and complexity of shell formation.</title>
        <authorList>
            <person name="Zhang G."/>
            <person name="Fang X."/>
            <person name="Guo X."/>
            <person name="Li L."/>
            <person name="Luo R."/>
            <person name="Xu F."/>
            <person name="Yang P."/>
            <person name="Zhang L."/>
            <person name="Wang X."/>
            <person name="Qi H."/>
            <person name="Xiong Z."/>
            <person name="Que H."/>
            <person name="Xie Y."/>
            <person name="Holland P.W."/>
            <person name="Paps J."/>
            <person name="Zhu Y."/>
            <person name="Wu F."/>
            <person name="Chen Y."/>
            <person name="Wang J."/>
            <person name="Peng C."/>
            <person name="Meng J."/>
            <person name="Yang L."/>
            <person name="Liu J."/>
            <person name="Wen B."/>
            <person name="Zhang N."/>
            <person name="Huang Z."/>
            <person name="Zhu Q."/>
            <person name="Feng Y."/>
            <person name="Mount A."/>
            <person name="Hedgecock D."/>
            <person name="Xu Z."/>
            <person name="Liu Y."/>
            <person name="Domazet-Loso T."/>
            <person name="Du Y."/>
            <person name="Sun X."/>
            <person name="Zhang S."/>
            <person name="Liu B."/>
            <person name="Cheng P."/>
            <person name="Jiang X."/>
            <person name="Li J."/>
            <person name="Fan D."/>
            <person name="Wang W."/>
            <person name="Fu W."/>
            <person name="Wang T."/>
            <person name="Wang B."/>
            <person name="Zhang J."/>
            <person name="Peng Z."/>
            <person name="Li Y."/>
            <person name="Li N."/>
            <person name="Wang J."/>
            <person name="Chen M."/>
            <person name="He Y."/>
            <person name="Tan F."/>
            <person name="Song X."/>
            <person name="Zheng Q."/>
            <person name="Huang R."/>
            <person name="Yang H."/>
            <person name="Du X."/>
            <person name="Chen L."/>
            <person name="Yang M."/>
            <person name="Gaffney P.M."/>
            <person name="Wang S."/>
            <person name="Luo L."/>
            <person name="She Z."/>
            <person name="Ming Y."/>
            <person name="Huang W."/>
            <person name="Zhang S."/>
            <person name="Huang B."/>
            <person name="Zhang Y."/>
            <person name="Qu T."/>
            <person name="Ni P."/>
            <person name="Miao G."/>
            <person name="Wang J."/>
            <person name="Wang Q."/>
            <person name="Steinberg C.E."/>
            <person name="Wang H."/>
            <person name="Li N."/>
            <person name="Qian L."/>
            <person name="Zhang G."/>
            <person name="Li Y."/>
            <person name="Yang H."/>
            <person name="Liu X."/>
            <person name="Wang J."/>
            <person name="Yin Y."/>
            <person name="Wang J."/>
        </authorList>
    </citation>
    <scope>NUCLEOTIDE SEQUENCE [LARGE SCALE GENOMIC DNA]</scope>
    <source>
        <strain evidence="1">05x7-T-G4-1.051#20</strain>
    </source>
</reference>
<proteinExistence type="predicted"/>
<dbReference type="AlphaFoldDB" id="K1PW24"/>
<evidence type="ECO:0000313" key="1">
    <source>
        <dbReference type="EMBL" id="EKC20495.1"/>
    </source>
</evidence>
<dbReference type="EMBL" id="JH818588">
    <property type="protein sequence ID" value="EKC20495.1"/>
    <property type="molecule type" value="Genomic_DNA"/>
</dbReference>
<gene>
    <name evidence="1" type="ORF">CGI_10005901</name>
</gene>
<name>K1PW24_MAGGI</name>
<dbReference type="HOGENOM" id="CLU_2724691_0_0_1"/>
<sequence>MYSVLDSRMVFSGGIGLISNDPRVEASYVGLLINNYEQREVVPKIREDYLFSDLNTIVLSYSQRRRSCFYSE</sequence>
<accession>K1PW24</accession>
<dbReference type="InParanoid" id="K1PW24"/>